<dbReference type="AlphaFoldDB" id="A0AAN0JHF0"/>
<keyword evidence="2" id="KW-1185">Reference proteome</keyword>
<name>A0AAN0JHF0_AMPQE</name>
<dbReference type="Proteomes" id="UP000007879">
    <property type="component" value="Unassembled WGS sequence"/>
</dbReference>
<dbReference type="RefSeq" id="XP_019856202.1">
    <property type="nucleotide sequence ID" value="XM_020000643.1"/>
</dbReference>
<proteinExistence type="predicted"/>
<accession>A0AAN0JHF0</accession>
<evidence type="ECO:0000313" key="2">
    <source>
        <dbReference type="Proteomes" id="UP000007879"/>
    </source>
</evidence>
<sequence length="155" mass="17521">MVKSVIGGNKEKFVVDSSIKHVNSLMVTFRYEERHKVLTRSGKYLNKATKSLALLLIGYMKANEASCPNYVRLLAILRKYAIETSDITEKKNFYHSFKLWTNSKYAELSEEDRKSIMEEDGSICYNTTLSATSGSNSGWDSEVEATPSPYSCAYT</sequence>
<dbReference type="KEGG" id="aqu:109584782"/>
<dbReference type="EnsemblMetazoa" id="XM_020000643.1">
    <property type="protein sequence ID" value="XP_019856202.1"/>
    <property type="gene ID" value="LOC109584782"/>
</dbReference>
<protein>
    <submittedName>
        <fullName evidence="1">Uncharacterized protein</fullName>
    </submittedName>
</protein>
<evidence type="ECO:0000313" key="1">
    <source>
        <dbReference type="EnsemblMetazoa" id="XP_019856202.1"/>
    </source>
</evidence>
<reference evidence="1" key="2">
    <citation type="submission" date="2024-06" db="UniProtKB">
        <authorList>
            <consortium name="EnsemblMetazoa"/>
        </authorList>
    </citation>
    <scope>IDENTIFICATION</scope>
</reference>
<dbReference type="GeneID" id="109584782"/>
<organism evidence="1 2">
    <name type="scientific">Amphimedon queenslandica</name>
    <name type="common">Sponge</name>
    <dbReference type="NCBI Taxonomy" id="400682"/>
    <lineage>
        <taxon>Eukaryota</taxon>
        <taxon>Metazoa</taxon>
        <taxon>Porifera</taxon>
        <taxon>Demospongiae</taxon>
        <taxon>Heteroscleromorpha</taxon>
        <taxon>Haplosclerida</taxon>
        <taxon>Niphatidae</taxon>
        <taxon>Amphimedon</taxon>
    </lineage>
</organism>
<reference evidence="2" key="1">
    <citation type="journal article" date="2010" name="Nature">
        <title>The Amphimedon queenslandica genome and the evolution of animal complexity.</title>
        <authorList>
            <person name="Srivastava M."/>
            <person name="Simakov O."/>
            <person name="Chapman J."/>
            <person name="Fahey B."/>
            <person name="Gauthier M.E."/>
            <person name="Mitros T."/>
            <person name="Richards G.S."/>
            <person name="Conaco C."/>
            <person name="Dacre M."/>
            <person name="Hellsten U."/>
            <person name="Larroux C."/>
            <person name="Putnam N.H."/>
            <person name="Stanke M."/>
            <person name="Adamska M."/>
            <person name="Darling A."/>
            <person name="Degnan S.M."/>
            <person name="Oakley T.H."/>
            <person name="Plachetzki D.C."/>
            <person name="Zhai Y."/>
            <person name="Adamski M."/>
            <person name="Calcino A."/>
            <person name="Cummins S.F."/>
            <person name="Goodstein D.M."/>
            <person name="Harris C."/>
            <person name="Jackson D.J."/>
            <person name="Leys S.P."/>
            <person name="Shu S."/>
            <person name="Woodcroft B.J."/>
            <person name="Vervoort M."/>
            <person name="Kosik K.S."/>
            <person name="Manning G."/>
            <person name="Degnan B.M."/>
            <person name="Rokhsar D.S."/>
        </authorList>
    </citation>
    <scope>NUCLEOTIDE SEQUENCE [LARGE SCALE GENOMIC DNA]</scope>
</reference>